<dbReference type="Pfam" id="PF07247">
    <property type="entry name" value="AATase"/>
    <property type="match status" value="1"/>
</dbReference>
<dbReference type="PANTHER" id="PTHR28037">
    <property type="entry name" value="ALCOHOL O-ACETYLTRANSFERASE 1-RELATED"/>
    <property type="match status" value="1"/>
</dbReference>
<keyword evidence="2" id="KW-1185">Reference proteome</keyword>
<sequence length="484" mass="52932">MVKRSKIAKSGPNERRTISREDVGFYNALVIAAVYEVVNDEIDMDSAQSFIPPLKHCIQKHPYLSVVVKDKHTEKPAYEGVSCVNLENHISIIHDDQISTNGEVATIQKALPSILDRRWPAGIPPWRIVVLPLLPRDSVTRCFIAFSLSHTLGDGMVGPIFHRTFLDAWRQTTGVDEKRSFLVTPPSRTLPAPFDTPERLPISWKFLLGPLIAVYLPKCLANILGLRAAASTVDSGTWTGSRIFSEPGSVPKSGVRLLEIEAPLLQKALQTSRNHDTKLTATVHQMVIRALSKAIPNRDITNFVSTTAVDMRGSIGTPGSTWGLFVSGHYEVHPRPLDVSQPVLSNETWAAATSMTKKLAECATTLQDQAIGLLRYVPSIRNWTLGKLGQQRDSSYEMSNLLAFDGMSGDANNSKCKISKMVFVQPGNVPSAPLVFNMISVKGGSLVCAVSWQVGALDVPIEEESALVDAICSSLHADFEALSD</sequence>
<dbReference type="AlphaFoldDB" id="A0A9W9FA40"/>
<accession>A0A9W9FA40</accession>
<dbReference type="OrthoDB" id="2150604at2759"/>
<dbReference type="Proteomes" id="UP001141434">
    <property type="component" value="Unassembled WGS sequence"/>
</dbReference>
<dbReference type="RefSeq" id="XP_056511935.1">
    <property type="nucleotide sequence ID" value="XM_056656322.1"/>
</dbReference>
<comment type="caution">
    <text evidence="1">The sequence shown here is derived from an EMBL/GenBank/DDBJ whole genome shotgun (WGS) entry which is preliminary data.</text>
</comment>
<dbReference type="EMBL" id="JAPMSZ010000007">
    <property type="protein sequence ID" value="KAJ5096384.1"/>
    <property type="molecule type" value="Genomic_DNA"/>
</dbReference>
<dbReference type="InterPro" id="IPR052058">
    <property type="entry name" value="Alcohol_O-acetyltransferase"/>
</dbReference>
<evidence type="ECO:0000313" key="2">
    <source>
        <dbReference type="Proteomes" id="UP001141434"/>
    </source>
</evidence>
<proteinExistence type="predicted"/>
<dbReference type="GeneID" id="81395490"/>
<evidence type="ECO:0008006" key="3">
    <source>
        <dbReference type="Google" id="ProtNLM"/>
    </source>
</evidence>
<gene>
    <name evidence="1" type="ORF">NUU61_005740</name>
</gene>
<organism evidence="1 2">
    <name type="scientific">Penicillium alfredii</name>
    <dbReference type="NCBI Taxonomy" id="1506179"/>
    <lineage>
        <taxon>Eukaryota</taxon>
        <taxon>Fungi</taxon>
        <taxon>Dikarya</taxon>
        <taxon>Ascomycota</taxon>
        <taxon>Pezizomycotina</taxon>
        <taxon>Eurotiomycetes</taxon>
        <taxon>Eurotiomycetidae</taxon>
        <taxon>Eurotiales</taxon>
        <taxon>Aspergillaceae</taxon>
        <taxon>Penicillium</taxon>
    </lineage>
</organism>
<reference evidence="1" key="2">
    <citation type="journal article" date="2023" name="IMA Fungus">
        <title>Comparative genomic study of the Penicillium genus elucidates a diverse pangenome and 15 lateral gene transfer events.</title>
        <authorList>
            <person name="Petersen C."/>
            <person name="Sorensen T."/>
            <person name="Nielsen M.R."/>
            <person name="Sondergaard T.E."/>
            <person name="Sorensen J.L."/>
            <person name="Fitzpatrick D.A."/>
            <person name="Frisvad J.C."/>
            <person name="Nielsen K.L."/>
        </authorList>
    </citation>
    <scope>NUCLEOTIDE SEQUENCE</scope>
    <source>
        <strain evidence="1">IBT 34128</strain>
    </source>
</reference>
<dbReference type="PANTHER" id="PTHR28037:SF1">
    <property type="entry name" value="ALCOHOL O-ACETYLTRANSFERASE 1-RELATED"/>
    <property type="match status" value="1"/>
</dbReference>
<name>A0A9W9FA40_9EURO</name>
<dbReference type="InterPro" id="IPR010828">
    <property type="entry name" value="Atf2/Sli1-like"/>
</dbReference>
<evidence type="ECO:0000313" key="1">
    <source>
        <dbReference type="EMBL" id="KAJ5096384.1"/>
    </source>
</evidence>
<dbReference type="GO" id="GO:0008080">
    <property type="term" value="F:N-acetyltransferase activity"/>
    <property type="evidence" value="ECO:0007669"/>
    <property type="project" value="TreeGrafter"/>
</dbReference>
<protein>
    <recommendedName>
        <fullName evidence="3">Alcohol acetyltransferase FCK4</fullName>
    </recommendedName>
</protein>
<reference evidence="1" key="1">
    <citation type="submission" date="2022-11" db="EMBL/GenBank/DDBJ databases">
        <authorList>
            <person name="Petersen C."/>
        </authorList>
    </citation>
    <scope>NUCLEOTIDE SEQUENCE</scope>
    <source>
        <strain evidence="1">IBT 34128</strain>
    </source>
</reference>